<name>A0A0E9U7Z6_ANGAN</name>
<dbReference type="EMBL" id="GBXM01047494">
    <property type="protein sequence ID" value="JAH61083.1"/>
    <property type="molecule type" value="Transcribed_RNA"/>
</dbReference>
<reference evidence="1" key="1">
    <citation type="submission" date="2014-11" db="EMBL/GenBank/DDBJ databases">
        <authorList>
            <person name="Amaro Gonzalez C."/>
        </authorList>
    </citation>
    <scope>NUCLEOTIDE SEQUENCE</scope>
</reference>
<reference evidence="1" key="2">
    <citation type="journal article" date="2015" name="Fish Shellfish Immunol.">
        <title>Early steps in the European eel (Anguilla anguilla)-Vibrio vulnificus interaction in the gills: Role of the RtxA13 toxin.</title>
        <authorList>
            <person name="Callol A."/>
            <person name="Pajuelo D."/>
            <person name="Ebbesson L."/>
            <person name="Teles M."/>
            <person name="MacKenzie S."/>
            <person name="Amaro C."/>
        </authorList>
    </citation>
    <scope>NUCLEOTIDE SEQUENCE</scope>
</reference>
<dbReference type="AlphaFoldDB" id="A0A0E9U7Z6"/>
<proteinExistence type="predicted"/>
<protein>
    <submittedName>
        <fullName evidence="1">Uncharacterized protein</fullName>
    </submittedName>
</protein>
<accession>A0A0E9U7Z6</accession>
<sequence>MCQGSPFYFLPKKKKKNLSGIIISLNESRRCD</sequence>
<organism evidence="1">
    <name type="scientific">Anguilla anguilla</name>
    <name type="common">European freshwater eel</name>
    <name type="synonym">Muraena anguilla</name>
    <dbReference type="NCBI Taxonomy" id="7936"/>
    <lineage>
        <taxon>Eukaryota</taxon>
        <taxon>Metazoa</taxon>
        <taxon>Chordata</taxon>
        <taxon>Craniata</taxon>
        <taxon>Vertebrata</taxon>
        <taxon>Euteleostomi</taxon>
        <taxon>Actinopterygii</taxon>
        <taxon>Neopterygii</taxon>
        <taxon>Teleostei</taxon>
        <taxon>Anguilliformes</taxon>
        <taxon>Anguillidae</taxon>
        <taxon>Anguilla</taxon>
    </lineage>
</organism>
<evidence type="ECO:0000313" key="1">
    <source>
        <dbReference type="EMBL" id="JAH61083.1"/>
    </source>
</evidence>